<dbReference type="EMBL" id="CP014691">
    <property type="protein sequence ID" value="AQS89551.1"/>
    <property type="molecule type" value="Genomic_DNA"/>
</dbReference>
<evidence type="ECO:0000313" key="2">
    <source>
        <dbReference type="Proteomes" id="UP000188604"/>
    </source>
</evidence>
<dbReference type="InterPro" id="IPR027417">
    <property type="entry name" value="P-loop_NTPase"/>
</dbReference>
<gene>
    <name evidence="1" type="ORF">A0U93_13850</name>
</gene>
<dbReference type="AlphaFoldDB" id="A0A1U9KUQ7"/>
<dbReference type="STRING" id="320497.A0U93_13850"/>
<dbReference type="GO" id="GO:0008146">
    <property type="term" value="F:sulfotransferase activity"/>
    <property type="evidence" value="ECO:0007669"/>
    <property type="project" value="InterPro"/>
</dbReference>
<dbReference type="Proteomes" id="UP000188604">
    <property type="component" value="Chromosome"/>
</dbReference>
<dbReference type="KEGG" id="nch:A0U93_13850"/>
<dbReference type="InterPro" id="IPR005331">
    <property type="entry name" value="Sulfotransferase"/>
</dbReference>
<proteinExistence type="predicted"/>
<keyword evidence="2" id="KW-1185">Reference proteome</keyword>
<name>A0A1U9KUQ7_9PROT</name>
<organism evidence="1 2">
    <name type="scientific">Neoasaia chiangmaiensis</name>
    <dbReference type="NCBI Taxonomy" id="320497"/>
    <lineage>
        <taxon>Bacteria</taxon>
        <taxon>Pseudomonadati</taxon>
        <taxon>Pseudomonadota</taxon>
        <taxon>Alphaproteobacteria</taxon>
        <taxon>Acetobacterales</taxon>
        <taxon>Acetobacteraceae</taxon>
        <taxon>Neoasaia</taxon>
    </lineage>
</organism>
<dbReference type="Pfam" id="PF03567">
    <property type="entry name" value="Sulfotransfer_2"/>
    <property type="match status" value="1"/>
</dbReference>
<dbReference type="Gene3D" id="3.40.50.300">
    <property type="entry name" value="P-loop containing nucleotide triphosphate hydrolases"/>
    <property type="match status" value="1"/>
</dbReference>
<sequence length="243" mass="28081">MLPARPSEAAQPPLHRLVESLCRVQLFSDIHERACDLGLRLPLGRKRQARIAKIYRTRTLFIHVPKNAGTSVNALLYGESMRHETARYFHHVQPAFDGPDFVRFAIWRDPVERFLSAFDFARRGGGRAVRLHPAFAAIYRQFRSLDDALDHVEQARSIYEMDHVFRPQSWYIRDRQNRVMVDKLVPFHGLNALPTLIPALDGKSIPHLNHSFRTSIQPGARQIARIRTIYAQDEALRDHLLPI</sequence>
<evidence type="ECO:0000313" key="1">
    <source>
        <dbReference type="EMBL" id="AQS89551.1"/>
    </source>
</evidence>
<accession>A0A1U9KUQ7</accession>
<protein>
    <recommendedName>
        <fullName evidence="3">Sulfotransferase family protein</fullName>
    </recommendedName>
</protein>
<dbReference type="OrthoDB" id="288532at2"/>
<dbReference type="GO" id="GO:0016020">
    <property type="term" value="C:membrane"/>
    <property type="evidence" value="ECO:0007669"/>
    <property type="project" value="InterPro"/>
</dbReference>
<evidence type="ECO:0008006" key="3">
    <source>
        <dbReference type="Google" id="ProtNLM"/>
    </source>
</evidence>
<reference evidence="1 2" key="1">
    <citation type="submission" date="2016-03" db="EMBL/GenBank/DDBJ databases">
        <title>Acetic acid bacteria sequencing.</title>
        <authorList>
            <person name="Brandt J."/>
            <person name="Jakob F."/>
            <person name="Vogel R.F."/>
        </authorList>
    </citation>
    <scope>NUCLEOTIDE SEQUENCE [LARGE SCALE GENOMIC DNA]</scope>
    <source>
        <strain evidence="1 2">NBRC 101099</strain>
    </source>
</reference>